<evidence type="ECO:0000259" key="8">
    <source>
        <dbReference type="PROSITE" id="PS50893"/>
    </source>
</evidence>
<dbReference type="SUPFAM" id="SSF52540">
    <property type="entry name" value="P-loop containing nucleoside triphosphate hydrolases"/>
    <property type="match status" value="1"/>
</dbReference>
<dbReference type="InterPro" id="IPR027417">
    <property type="entry name" value="P-loop_NTPase"/>
</dbReference>
<reference evidence="9 10" key="2">
    <citation type="submission" date="2018-11" db="EMBL/GenBank/DDBJ databases">
        <authorList>
            <consortium name="Pathogen Informatics"/>
        </authorList>
    </citation>
    <scope>NUCLEOTIDE SEQUENCE [LARGE SCALE GENOMIC DNA]</scope>
</reference>
<comment type="similarity">
    <text evidence="2">Belongs to the ABC transporter superfamily. ABCG family. Eye pigment precursor importer (TC 3.A.1.204) subfamily.</text>
</comment>
<dbReference type="GO" id="GO:0005524">
    <property type="term" value="F:ATP binding"/>
    <property type="evidence" value="ECO:0007669"/>
    <property type="project" value="InterPro"/>
</dbReference>
<keyword evidence="10" id="KW-1185">Reference proteome</keyword>
<feature type="transmembrane region" description="Helical" evidence="7">
    <location>
        <begin position="372"/>
        <end position="394"/>
    </location>
</feature>
<dbReference type="PANTHER" id="PTHR48041">
    <property type="entry name" value="ABC TRANSPORTER G FAMILY MEMBER 28"/>
    <property type="match status" value="1"/>
</dbReference>
<sequence>MRLYNPPLNAQFLKDISLTVRAGELHGITGTAGSGKTTLLNVIAARYSGELSGHITLNEQPLSGDHFNALCAYVSFEQRLLPCLTVKSMLNFYANLTICGLDSKDKEERILSLMQEFELLSCGHERIQSLEESARRRLIVCMYLLRDPILVLLDEPTKDMEPLYGYQLMSSLGNYMKRNQRMAIVAMRCPRSDLYQLMTRITILFYGESLYSGYTKQMPLYFRQAGYPCPSNENPAVYYLSLATIDRETSERYHETQQQAIKLIETFKVDDLSHERAMALSCSLKRLSTDALHRVYTPRSFHMEVEFQQLGIPLQGRPPIIEPIYPAVPQRPLCALGTPNPFTKLLTLTRYGTSMLIGIYAQRSYSVIISSWASLLTRFLLIPLCAFCISFYGIRFPHQSLYVPMSLAAIFFNCQLLFSIAALFTVASCYTTLRHQMAREVEEGLVSGALGLVCFLIACFPLDLLSVLASAFIVVWFAFFPFFLLVTNNETCCKKSCNLSSGLTSYFEISFLIWCCYQTSSLVTVLCMSIIRSSYRALFTSLSVCMFSLAYAGTFLRVIHCSWKNGVVYLEEIYSDDSDYASVTFNFIGCLIHVLVLSVIVLVCYSYAIIGCRTNKFKRK</sequence>
<name>A0A183UA83_TOXCA</name>
<evidence type="ECO:0000313" key="11">
    <source>
        <dbReference type="WBParaSite" id="TCNE_0000540301-mRNA-1"/>
    </source>
</evidence>
<evidence type="ECO:0000256" key="1">
    <source>
        <dbReference type="ARBA" id="ARBA00004141"/>
    </source>
</evidence>
<feature type="transmembrane region" description="Helical" evidence="7">
    <location>
        <begin position="467"/>
        <end position="486"/>
    </location>
</feature>
<dbReference type="InterPro" id="IPR003439">
    <property type="entry name" value="ABC_transporter-like_ATP-bd"/>
</dbReference>
<feature type="domain" description="ABC transporter" evidence="8">
    <location>
        <begin position="1"/>
        <end position="231"/>
    </location>
</feature>
<evidence type="ECO:0000256" key="4">
    <source>
        <dbReference type="ARBA" id="ARBA00022692"/>
    </source>
</evidence>
<feature type="transmembrane region" description="Helical" evidence="7">
    <location>
        <begin position="538"/>
        <end position="560"/>
    </location>
</feature>
<dbReference type="GO" id="GO:0016887">
    <property type="term" value="F:ATP hydrolysis activity"/>
    <property type="evidence" value="ECO:0007669"/>
    <property type="project" value="InterPro"/>
</dbReference>
<evidence type="ECO:0000256" key="3">
    <source>
        <dbReference type="ARBA" id="ARBA00022448"/>
    </source>
</evidence>
<protein>
    <submittedName>
        <fullName evidence="11">ABC transporter domain-containing protein</fullName>
    </submittedName>
</protein>
<dbReference type="GO" id="GO:0043190">
    <property type="term" value="C:ATP-binding cassette (ABC) transporter complex"/>
    <property type="evidence" value="ECO:0007669"/>
    <property type="project" value="TreeGrafter"/>
</dbReference>
<dbReference type="GO" id="GO:0042626">
    <property type="term" value="F:ATPase-coupled transmembrane transporter activity"/>
    <property type="evidence" value="ECO:0007669"/>
    <property type="project" value="TreeGrafter"/>
</dbReference>
<evidence type="ECO:0000313" key="9">
    <source>
        <dbReference type="EMBL" id="VDM36518.1"/>
    </source>
</evidence>
<comment type="subcellular location">
    <subcellularLocation>
        <location evidence="1">Membrane</location>
        <topology evidence="1">Multi-pass membrane protein</topology>
    </subcellularLocation>
</comment>
<keyword evidence="5 7" id="KW-1133">Transmembrane helix</keyword>
<dbReference type="AlphaFoldDB" id="A0A183UA83"/>
<dbReference type="EMBL" id="UYWY01019353">
    <property type="protein sequence ID" value="VDM36518.1"/>
    <property type="molecule type" value="Genomic_DNA"/>
</dbReference>
<dbReference type="WBParaSite" id="TCNE_0000540301-mRNA-1">
    <property type="protein sequence ID" value="TCNE_0000540301-mRNA-1"/>
    <property type="gene ID" value="TCNE_0000540301"/>
</dbReference>
<dbReference type="Gene3D" id="3.40.50.300">
    <property type="entry name" value="P-loop containing nucleotide triphosphate hydrolases"/>
    <property type="match status" value="1"/>
</dbReference>
<dbReference type="PANTHER" id="PTHR48041:SF113">
    <property type="entry name" value="ATP-BINDING CASSETTE SUB-FAMILY G MEMBER 5"/>
    <property type="match status" value="1"/>
</dbReference>
<accession>A0A183UA83</accession>
<feature type="transmembrane region" description="Helical" evidence="7">
    <location>
        <begin position="580"/>
        <end position="610"/>
    </location>
</feature>
<dbReference type="PROSITE" id="PS50893">
    <property type="entry name" value="ABC_TRANSPORTER_2"/>
    <property type="match status" value="1"/>
</dbReference>
<feature type="transmembrane region" description="Helical" evidence="7">
    <location>
        <begin position="444"/>
        <end position="460"/>
    </location>
</feature>
<gene>
    <name evidence="9" type="ORF">TCNE_LOCUS5403</name>
</gene>
<keyword evidence="6 7" id="KW-0472">Membrane</keyword>
<organism evidence="10 11">
    <name type="scientific">Toxocara canis</name>
    <name type="common">Canine roundworm</name>
    <dbReference type="NCBI Taxonomy" id="6265"/>
    <lineage>
        <taxon>Eukaryota</taxon>
        <taxon>Metazoa</taxon>
        <taxon>Ecdysozoa</taxon>
        <taxon>Nematoda</taxon>
        <taxon>Chromadorea</taxon>
        <taxon>Rhabditida</taxon>
        <taxon>Spirurina</taxon>
        <taxon>Ascaridomorpha</taxon>
        <taxon>Ascaridoidea</taxon>
        <taxon>Toxocaridae</taxon>
        <taxon>Toxocara</taxon>
    </lineage>
</organism>
<evidence type="ECO:0000256" key="7">
    <source>
        <dbReference type="SAM" id="Phobius"/>
    </source>
</evidence>
<dbReference type="Pfam" id="PF00005">
    <property type="entry name" value="ABC_tran"/>
    <property type="match status" value="1"/>
</dbReference>
<proteinExistence type="inferred from homology"/>
<keyword evidence="4 7" id="KW-0812">Transmembrane</keyword>
<dbReference type="InterPro" id="IPR050352">
    <property type="entry name" value="ABCG_transporters"/>
</dbReference>
<evidence type="ECO:0000256" key="5">
    <source>
        <dbReference type="ARBA" id="ARBA00022989"/>
    </source>
</evidence>
<keyword evidence="3" id="KW-0813">Transport</keyword>
<feature type="transmembrane region" description="Helical" evidence="7">
    <location>
        <begin position="401"/>
        <end position="424"/>
    </location>
</feature>
<reference evidence="11" key="1">
    <citation type="submission" date="2016-06" db="UniProtKB">
        <authorList>
            <consortium name="WormBaseParasite"/>
        </authorList>
    </citation>
    <scope>IDENTIFICATION</scope>
</reference>
<evidence type="ECO:0000256" key="2">
    <source>
        <dbReference type="ARBA" id="ARBA00005814"/>
    </source>
</evidence>
<evidence type="ECO:0000313" key="10">
    <source>
        <dbReference type="Proteomes" id="UP000050794"/>
    </source>
</evidence>
<evidence type="ECO:0000256" key="6">
    <source>
        <dbReference type="ARBA" id="ARBA00023136"/>
    </source>
</evidence>
<dbReference type="Proteomes" id="UP000050794">
    <property type="component" value="Unassembled WGS sequence"/>
</dbReference>